<dbReference type="EMBL" id="LWDX02036081">
    <property type="protein sequence ID" value="OEL25858.1"/>
    <property type="molecule type" value="Genomic_DNA"/>
</dbReference>
<dbReference type="Proteomes" id="UP000095767">
    <property type="component" value="Unassembled WGS sequence"/>
</dbReference>
<organism evidence="1 2">
    <name type="scientific">Dichanthelium oligosanthes</name>
    <dbReference type="NCBI Taxonomy" id="888268"/>
    <lineage>
        <taxon>Eukaryota</taxon>
        <taxon>Viridiplantae</taxon>
        <taxon>Streptophyta</taxon>
        <taxon>Embryophyta</taxon>
        <taxon>Tracheophyta</taxon>
        <taxon>Spermatophyta</taxon>
        <taxon>Magnoliopsida</taxon>
        <taxon>Liliopsida</taxon>
        <taxon>Poales</taxon>
        <taxon>Poaceae</taxon>
        <taxon>PACMAD clade</taxon>
        <taxon>Panicoideae</taxon>
        <taxon>Panicodae</taxon>
        <taxon>Paniceae</taxon>
        <taxon>Dichantheliinae</taxon>
        <taxon>Dichanthelium</taxon>
    </lineage>
</organism>
<comment type="caution">
    <text evidence="1">The sequence shown here is derived from an EMBL/GenBank/DDBJ whole genome shotgun (WGS) entry which is preliminary data.</text>
</comment>
<proteinExistence type="predicted"/>
<feature type="non-terminal residue" evidence="1">
    <location>
        <position position="1"/>
    </location>
</feature>
<gene>
    <name evidence="1" type="ORF">BAE44_0013121</name>
</gene>
<sequence length="9" mass="1009">LLSTAYTLQ</sequence>
<protein>
    <submittedName>
        <fullName evidence="1">Uncharacterized protein</fullName>
    </submittedName>
</protein>
<name>A0A1E5VL52_9POAL</name>
<reference evidence="1 2" key="1">
    <citation type="submission" date="2016-09" db="EMBL/GenBank/DDBJ databases">
        <title>The draft genome of Dichanthelium oligosanthes: A C3 panicoid grass species.</title>
        <authorList>
            <person name="Studer A.J."/>
            <person name="Schnable J.C."/>
            <person name="Brutnell T.P."/>
        </authorList>
    </citation>
    <scope>NUCLEOTIDE SEQUENCE [LARGE SCALE GENOMIC DNA]</scope>
    <source>
        <strain evidence="2">cv. Kellogg 1175</strain>
        <tissue evidence="1">Leaf</tissue>
    </source>
</reference>
<keyword evidence="2" id="KW-1185">Reference proteome</keyword>
<accession>A0A1E5VL52</accession>
<evidence type="ECO:0000313" key="2">
    <source>
        <dbReference type="Proteomes" id="UP000095767"/>
    </source>
</evidence>
<evidence type="ECO:0000313" key="1">
    <source>
        <dbReference type="EMBL" id="OEL25858.1"/>
    </source>
</evidence>